<feature type="domain" description="DNA polymerase alpha subunit B OB" evidence="10">
    <location>
        <begin position="222"/>
        <end position="325"/>
    </location>
</feature>
<dbReference type="GO" id="GO:0006260">
    <property type="term" value="P:DNA replication"/>
    <property type="evidence" value="ECO:0007669"/>
    <property type="project" value="UniProtKB-KW"/>
</dbReference>
<dbReference type="PANTHER" id="PTHR23061:SF12">
    <property type="entry name" value="DNA POLYMERASE ALPHA SUBUNIT B"/>
    <property type="match status" value="1"/>
</dbReference>
<evidence type="ECO:0000259" key="9">
    <source>
        <dbReference type="Pfam" id="PF08418"/>
    </source>
</evidence>
<dbReference type="InterPro" id="IPR043034">
    <property type="entry name" value="DNA_pol_alpha_B_N_sf"/>
</dbReference>
<evidence type="ECO:0000313" key="12">
    <source>
        <dbReference type="Proteomes" id="UP001634394"/>
    </source>
</evidence>
<dbReference type="InterPro" id="IPR007185">
    <property type="entry name" value="DNA_pol_a/d/e_bsu"/>
</dbReference>
<comment type="subcellular location">
    <subcellularLocation>
        <location evidence="1 6">Nucleus</location>
    </subcellularLocation>
</comment>
<dbReference type="InterPro" id="IPR054300">
    <property type="entry name" value="OB_DPOA2"/>
</dbReference>
<dbReference type="Pfam" id="PF22062">
    <property type="entry name" value="OB_DPOA2"/>
    <property type="match status" value="1"/>
</dbReference>
<organism evidence="11 12">
    <name type="scientific">Sinanodonta woodiana</name>
    <name type="common">Chinese pond mussel</name>
    <name type="synonym">Anodonta woodiana</name>
    <dbReference type="NCBI Taxonomy" id="1069815"/>
    <lineage>
        <taxon>Eukaryota</taxon>
        <taxon>Metazoa</taxon>
        <taxon>Spiralia</taxon>
        <taxon>Lophotrochozoa</taxon>
        <taxon>Mollusca</taxon>
        <taxon>Bivalvia</taxon>
        <taxon>Autobranchia</taxon>
        <taxon>Heteroconchia</taxon>
        <taxon>Palaeoheterodonta</taxon>
        <taxon>Unionida</taxon>
        <taxon>Unionoidea</taxon>
        <taxon>Unionidae</taxon>
        <taxon>Unioninae</taxon>
        <taxon>Sinanodonta</taxon>
    </lineage>
</organism>
<dbReference type="PIRSF" id="PIRSF018300">
    <property type="entry name" value="DNA_pol_alph_2"/>
    <property type="match status" value="1"/>
</dbReference>
<dbReference type="FunFam" id="3.60.21.60:FF:000003">
    <property type="entry name" value="DNA polymerase alpha subunit B"/>
    <property type="match status" value="1"/>
</dbReference>
<sequence length="600" mass="66216">MAFVSEEDLNDEFELFSITLDDPIIIGKLQELCSIYKVAASDIVTEWVAYSQTKKLSIISLEELDTFERQRLSKRQQPKASSSTSHTVYSIDTIQTSAAGIAVDEAEELLNAYGGHTPISKGNVSQKRQLTPENGPLKRFTGSTRSPVVPFSPASFSPASANSSKKYSSRSNPGEVVLTFGAKETNFDGTVQAECSIAYYNCDTVLSTEFKYMFQKISEKCQVLDSIIEDLAEGIRKAHNLEEFSHAALPTQEDITVAGRISCDCNGKLNAKSVLLEGSIDTSAGKCVPVDLSQLKEYALFPGQIVAFEGNNSTGQKFVAKKLYQSEVLPFPNVQVKTAPVTSRLSLMLAAGPFTTSDSLSYEPLSDLIKSIQQTKPDVCILMGPFVDSANEEIKKGKLACTFDTLFRSQIEQIAVATERLHCQLIVMPSQRDIHHDFVYPQTKFRIPNFHYKHVHLMPDPCTITINNIVFGMTSTDCLFHLGQHEIAFPPGSSDRLGRLVLHLLSQRSYYPLYPPGPEVNIDFEHYEKFATMSVTPHVLIVPSDLKYFVKDVKGCCCVNPGRVAKGQGGGTYAKLLIKTNNVSSNQSIVSKIDAQIIRI</sequence>
<dbReference type="Gene3D" id="1.10.8.530">
    <property type="entry name" value="DNA polymerase alpha-primase, subunit B, N-terminal domain"/>
    <property type="match status" value="1"/>
</dbReference>
<accession>A0ABD3WM49</accession>
<dbReference type="InterPro" id="IPR013627">
    <property type="entry name" value="Pol_alpha_B_N"/>
</dbReference>
<dbReference type="Proteomes" id="UP001634394">
    <property type="component" value="Unassembled WGS sequence"/>
</dbReference>
<gene>
    <name evidence="11" type="ORF">ACJMK2_037978</name>
</gene>
<name>A0ABD3WM49_SINWO</name>
<feature type="domain" description="DNA polymerase alpha/delta/epsilon subunit B" evidence="8">
    <location>
        <begin position="348"/>
        <end position="551"/>
    </location>
</feature>
<feature type="compositionally biased region" description="Polar residues" evidence="7">
    <location>
        <begin position="120"/>
        <end position="132"/>
    </location>
</feature>
<evidence type="ECO:0000256" key="7">
    <source>
        <dbReference type="SAM" id="MobiDB-lite"/>
    </source>
</evidence>
<comment type="similarity">
    <text evidence="2 6">Belongs to the DNA polymerase alpha subunit B family.</text>
</comment>
<evidence type="ECO:0000256" key="4">
    <source>
        <dbReference type="ARBA" id="ARBA00022705"/>
    </source>
</evidence>
<keyword evidence="12" id="KW-1185">Reference proteome</keyword>
<evidence type="ECO:0000256" key="2">
    <source>
        <dbReference type="ARBA" id="ARBA00007299"/>
    </source>
</evidence>
<dbReference type="AlphaFoldDB" id="A0ABD3WM49"/>
<evidence type="ECO:0000256" key="6">
    <source>
        <dbReference type="PIRNR" id="PIRNR018300"/>
    </source>
</evidence>
<feature type="domain" description="DNA polymerase alpha subunit B N-terminal" evidence="9">
    <location>
        <begin position="7"/>
        <end position="74"/>
    </location>
</feature>
<dbReference type="GO" id="GO:0005634">
    <property type="term" value="C:nucleus"/>
    <property type="evidence" value="ECO:0007669"/>
    <property type="project" value="UniProtKB-SubCell"/>
</dbReference>
<evidence type="ECO:0000259" key="8">
    <source>
        <dbReference type="Pfam" id="PF04042"/>
    </source>
</evidence>
<proteinExistence type="inferred from homology"/>
<feature type="compositionally biased region" description="Low complexity" evidence="7">
    <location>
        <begin position="146"/>
        <end position="172"/>
    </location>
</feature>
<dbReference type="Pfam" id="PF08418">
    <property type="entry name" value="Pol_alpha_B_N"/>
    <property type="match status" value="1"/>
</dbReference>
<evidence type="ECO:0000256" key="3">
    <source>
        <dbReference type="ARBA" id="ARBA00018596"/>
    </source>
</evidence>
<comment type="caution">
    <text evidence="11">The sequence shown here is derived from an EMBL/GenBank/DDBJ whole genome shotgun (WGS) entry which is preliminary data.</text>
</comment>
<feature type="region of interest" description="Disordered" evidence="7">
    <location>
        <begin position="120"/>
        <end position="172"/>
    </location>
</feature>
<dbReference type="InterPro" id="IPR016722">
    <property type="entry name" value="DNA_pol_alpha_bsu"/>
</dbReference>
<keyword evidence="4 6" id="KW-0235">DNA replication</keyword>
<evidence type="ECO:0000259" key="10">
    <source>
        <dbReference type="Pfam" id="PF22062"/>
    </source>
</evidence>
<comment type="function">
    <text evidence="6">Accessory subunit of the DNA polymerase alpha complex (also known as the alpha DNA polymerase-primase complex) which plays an essential role in the initiation of DNA synthesis.</text>
</comment>
<evidence type="ECO:0000313" key="11">
    <source>
        <dbReference type="EMBL" id="KAL3875039.1"/>
    </source>
</evidence>
<dbReference type="PANTHER" id="PTHR23061">
    <property type="entry name" value="DNA POLYMERASE 2 ALPHA 70 KDA SUBUNIT"/>
    <property type="match status" value="1"/>
</dbReference>
<dbReference type="Pfam" id="PF04042">
    <property type="entry name" value="DNA_pol_E_B"/>
    <property type="match status" value="1"/>
</dbReference>
<dbReference type="Gene3D" id="3.60.21.60">
    <property type="match status" value="2"/>
</dbReference>
<keyword evidence="5 6" id="KW-0539">Nucleus</keyword>
<reference evidence="11 12" key="1">
    <citation type="submission" date="2024-11" db="EMBL/GenBank/DDBJ databases">
        <title>Chromosome-level genome assembly of the freshwater bivalve Anodonta woodiana.</title>
        <authorList>
            <person name="Chen X."/>
        </authorList>
    </citation>
    <scope>NUCLEOTIDE SEQUENCE [LARGE SCALE GENOMIC DNA]</scope>
    <source>
        <strain evidence="11">MN2024</strain>
        <tissue evidence="11">Gills</tissue>
    </source>
</reference>
<evidence type="ECO:0000256" key="5">
    <source>
        <dbReference type="ARBA" id="ARBA00023242"/>
    </source>
</evidence>
<dbReference type="EMBL" id="JBJQND010000006">
    <property type="protein sequence ID" value="KAL3875039.1"/>
    <property type="molecule type" value="Genomic_DNA"/>
</dbReference>
<evidence type="ECO:0000256" key="1">
    <source>
        <dbReference type="ARBA" id="ARBA00004123"/>
    </source>
</evidence>
<protein>
    <recommendedName>
        <fullName evidence="3 6">DNA polymerase alpha subunit B</fullName>
    </recommendedName>
</protein>